<accession>A0A2U8WU44</accession>
<proteinExistence type="predicted"/>
<feature type="region of interest" description="Disordered" evidence="1">
    <location>
        <begin position="62"/>
        <end position="81"/>
    </location>
</feature>
<dbReference type="AlphaFoldDB" id="A0A2U8WU44"/>
<evidence type="ECO:0000256" key="1">
    <source>
        <dbReference type="SAM" id="MobiDB-lite"/>
    </source>
</evidence>
<keyword evidence="3" id="KW-1185">Reference proteome</keyword>
<dbReference type="RefSeq" id="WP_109961213.1">
    <property type="nucleotide sequence ID" value="NZ_CP029553.1"/>
</dbReference>
<dbReference type="OrthoDB" id="7998625at2"/>
<feature type="region of interest" description="Disordered" evidence="1">
    <location>
        <begin position="1"/>
        <end position="26"/>
    </location>
</feature>
<reference evidence="2 3" key="1">
    <citation type="submission" date="2018-05" db="EMBL/GenBank/DDBJ databases">
        <title>Complete Genome Sequence of Methylobacterium sp. 17Sr1-28.</title>
        <authorList>
            <person name="Srinivasan S."/>
        </authorList>
    </citation>
    <scope>NUCLEOTIDE SEQUENCE [LARGE SCALE GENOMIC DNA]</scope>
    <source>
        <strain evidence="2 3">17Sr1-28</strain>
    </source>
</reference>
<organism evidence="2 3">
    <name type="scientific">Methylobacterium terrae</name>
    <dbReference type="NCBI Taxonomy" id="2202827"/>
    <lineage>
        <taxon>Bacteria</taxon>
        <taxon>Pseudomonadati</taxon>
        <taxon>Pseudomonadota</taxon>
        <taxon>Alphaproteobacteria</taxon>
        <taxon>Hyphomicrobiales</taxon>
        <taxon>Methylobacteriaceae</taxon>
        <taxon>Methylobacterium</taxon>
    </lineage>
</organism>
<dbReference type="EMBL" id="CP029553">
    <property type="protein sequence ID" value="AWN48931.1"/>
    <property type="molecule type" value="Genomic_DNA"/>
</dbReference>
<sequence>MAQPQMERPAELMVWQGARAAPGPRETRRFPTLRAALAAAAGADDPETLPWIVTADGDVLSPHWIDGHAPRSAARPMRLRP</sequence>
<gene>
    <name evidence="2" type="ORF">DK419_23390</name>
</gene>
<evidence type="ECO:0000313" key="3">
    <source>
        <dbReference type="Proteomes" id="UP000245444"/>
    </source>
</evidence>
<name>A0A2U8WU44_9HYPH</name>
<evidence type="ECO:0000313" key="2">
    <source>
        <dbReference type="EMBL" id="AWN48931.1"/>
    </source>
</evidence>
<dbReference type="KEGG" id="mtea:DK419_23390"/>
<dbReference type="Proteomes" id="UP000245444">
    <property type="component" value="Chromosome"/>
</dbReference>
<protein>
    <submittedName>
        <fullName evidence="2">Uncharacterized protein</fullName>
    </submittedName>
</protein>